<keyword evidence="2" id="KW-1185">Reference proteome</keyword>
<protein>
    <recommendedName>
        <fullName evidence="3">Addiction module protein</fullName>
    </recommendedName>
</protein>
<evidence type="ECO:0000313" key="2">
    <source>
        <dbReference type="Proteomes" id="UP000231960"/>
    </source>
</evidence>
<dbReference type="OrthoDB" id="1122787at2"/>
<evidence type="ECO:0008006" key="3">
    <source>
        <dbReference type="Google" id="ProtNLM"/>
    </source>
</evidence>
<accession>A0A2M9R3U8</accession>
<organism evidence="1 2">
    <name type="scientific">Avrilella dinanensis</name>
    <dbReference type="NCBI Taxonomy" id="2008672"/>
    <lineage>
        <taxon>Bacteria</taxon>
        <taxon>Pseudomonadati</taxon>
        <taxon>Bacteroidota</taxon>
        <taxon>Flavobacteriia</taxon>
        <taxon>Flavobacteriales</taxon>
        <taxon>Flavobacteriaceae</taxon>
        <taxon>Avrilella</taxon>
    </lineage>
</organism>
<dbReference type="EMBL" id="NIPO01000001">
    <property type="protein sequence ID" value="PJR03537.1"/>
    <property type="molecule type" value="Genomic_DNA"/>
</dbReference>
<dbReference type="Proteomes" id="UP000231960">
    <property type="component" value="Unassembled WGS sequence"/>
</dbReference>
<reference evidence="1 2" key="1">
    <citation type="submission" date="2017-06" db="EMBL/GenBank/DDBJ databases">
        <title>Description of Avrilella dinanensis gen. nov. sp. nov.</title>
        <authorList>
            <person name="Leyer C."/>
            <person name="Sassi M."/>
            <person name="Minet J."/>
            <person name="Kayal S."/>
            <person name="Cattoir V."/>
        </authorList>
    </citation>
    <scope>NUCLEOTIDE SEQUENCE [LARGE SCALE GENOMIC DNA]</scope>
    <source>
        <strain evidence="1 2">UR159</strain>
    </source>
</reference>
<name>A0A2M9R3U8_9FLAO</name>
<dbReference type="AlphaFoldDB" id="A0A2M9R3U8"/>
<comment type="caution">
    <text evidence="1">The sequence shown here is derived from an EMBL/GenBank/DDBJ whole genome shotgun (WGS) entry which is preliminary data.</text>
</comment>
<gene>
    <name evidence="1" type="ORF">CDL10_02660</name>
</gene>
<sequence length="77" mass="9217">MNTSELKLDIIQKITELKEVRVIEEIKKLLDFELNDIYELSESQKNRVAEAREEYTNGNFLNEEEADKEIDQWLNEK</sequence>
<dbReference type="RefSeq" id="WP_100677105.1">
    <property type="nucleotide sequence ID" value="NZ_NIPO01000001.1"/>
</dbReference>
<proteinExistence type="predicted"/>
<evidence type="ECO:0000313" key="1">
    <source>
        <dbReference type="EMBL" id="PJR03537.1"/>
    </source>
</evidence>